<organism evidence="2 3">
    <name type="scientific">Rubroshorea leprosula</name>
    <dbReference type="NCBI Taxonomy" id="152421"/>
    <lineage>
        <taxon>Eukaryota</taxon>
        <taxon>Viridiplantae</taxon>
        <taxon>Streptophyta</taxon>
        <taxon>Embryophyta</taxon>
        <taxon>Tracheophyta</taxon>
        <taxon>Spermatophyta</taxon>
        <taxon>Magnoliopsida</taxon>
        <taxon>eudicotyledons</taxon>
        <taxon>Gunneridae</taxon>
        <taxon>Pentapetalae</taxon>
        <taxon>rosids</taxon>
        <taxon>malvids</taxon>
        <taxon>Malvales</taxon>
        <taxon>Dipterocarpaceae</taxon>
        <taxon>Rubroshorea</taxon>
    </lineage>
</organism>
<evidence type="ECO:0000313" key="2">
    <source>
        <dbReference type="EMBL" id="GKU97290.1"/>
    </source>
</evidence>
<accession>A0AAV5IDV7</accession>
<dbReference type="Proteomes" id="UP001054252">
    <property type="component" value="Unassembled WGS sequence"/>
</dbReference>
<name>A0AAV5IDV7_9ROSI</name>
<sequence length="51" mass="5936">MNRRSKRFDLRFGFENIELKLTPLVKMESPFAQQQGSAHLGPSLSVEQLFR</sequence>
<evidence type="ECO:0000313" key="3">
    <source>
        <dbReference type="Proteomes" id="UP001054252"/>
    </source>
</evidence>
<gene>
    <name evidence="2" type="ORF">SLEP1_g10456</name>
</gene>
<dbReference type="EMBL" id="BPVZ01000011">
    <property type="protein sequence ID" value="GKU97290.1"/>
    <property type="molecule type" value="Genomic_DNA"/>
</dbReference>
<proteinExistence type="predicted"/>
<comment type="caution">
    <text evidence="2">The sequence shown here is derived from an EMBL/GenBank/DDBJ whole genome shotgun (WGS) entry which is preliminary data.</text>
</comment>
<keyword evidence="3" id="KW-1185">Reference proteome</keyword>
<dbReference type="AlphaFoldDB" id="A0AAV5IDV7"/>
<reference evidence="2 3" key="1">
    <citation type="journal article" date="2021" name="Commun. Biol.">
        <title>The genome of Shorea leprosula (Dipterocarpaceae) highlights the ecological relevance of drought in aseasonal tropical rainforests.</title>
        <authorList>
            <person name="Ng K.K.S."/>
            <person name="Kobayashi M.J."/>
            <person name="Fawcett J.A."/>
            <person name="Hatakeyama M."/>
            <person name="Paape T."/>
            <person name="Ng C.H."/>
            <person name="Ang C.C."/>
            <person name="Tnah L.H."/>
            <person name="Lee C.T."/>
            <person name="Nishiyama T."/>
            <person name="Sese J."/>
            <person name="O'Brien M.J."/>
            <person name="Copetti D."/>
            <person name="Mohd Noor M.I."/>
            <person name="Ong R.C."/>
            <person name="Putra M."/>
            <person name="Sireger I.Z."/>
            <person name="Indrioko S."/>
            <person name="Kosugi Y."/>
            <person name="Izuno A."/>
            <person name="Isagi Y."/>
            <person name="Lee S.L."/>
            <person name="Shimizu K.K."/>
        </authorList>
    </citation>
    <scope>NUCLEOTIDE SEQUENCE [LARGE SCALE GENOMIC DNA]</scope>
    <source>
        <strain evidence="2">214</strain>
    </source>
</reference>
<feature type="region of interest" description="Disordered" evidence="1">
    <location>
        <begin position="32"/>
        <end position="51"/>
    </location>
</feature>
<evidence type="ECO:0000256" key="1">
    <source>
        <dbReference type="SAM" id="MobiDB-lite"/>
    </source>
</evidence>
<protein>
    <submittedName>
        <fullName evidence="2">Uncharacterized protein</fullName>
    </submittedName>
</protein>